<dbReference type="Proteomes" id="UP000035170">
    <property type="component" value="Unassembled WGS sequence"/>
</dbReference>
<dbReference type="PATRIC" id="fig|34073.19.peg.2889"/>
<sequence>MLLHSVATDTITREVQVPNEQFDAVRLHLGDAASSSARR</sequence>
<comment type="caution">
    <text evidence="1">The sequence shown here is derived from an EMBL/GenBank/DDBJ whole genome shotgun (WGS) entry which is preliminary data.</text>
</comment>
<accession>A0A0H2M1Z4</accession>
<protein>
    <submittedName>
        <fullName evidence="1">Uncharacterized protein</fullName>
    </submittedName>
</protein>
<keyword evidence="2" id="KW-1185">Reference proteome</keyword>
<reference evidence="1 2" key="1">
    <citation type="submission" date="2015-03" db="EMBL/GenBank/DDBJ databases">
        <title>Genome sequence of Variovorax paradoxus TBEA6.</title>
        <authorList>
            <person name="Poehlein A."/>
            <person name="Schuldes J."/>
            <person name="Wuebbeler J.H."/>
            <person name="Hiessl S."/>
            <person name="Steinbuechel A."/>
            <person name="Daniel R."/>
        </authorList>
    </citation>
    <scope>NUCLEOTIDE SEQUENCE [LARGE SCALE GENOMIC DNA]</scope>
    <source>
        <strain evidence="1 2">TBEA6</strain>
    </source>
</reference>
<dbReference type="EMBL" id="JZWI01000013">
    <property type="protein sequence ID" value="KLN56126.1"/>
    <property type="molecule type" value="Genomic_DNA"/>
</dbReference>
<gene>
    <name evidence="1" type="ORF">VPARA_28090</name>
</gene>
<organism evidence="1 2">
    <name type="scientific">Variovorax paradoxus</name>
    <dbReference type="NCBI Taxonomy" id="34073"/>
    <lineage>
        <taxon>Bacteria</taxon>
        <taxon>Pseudomonadati</taxon>
        <taxon>Pseudomonadota</taxon>
        <taxon>Betaproteobacteria</taxon>
        <taxon>Burkholderiales</taxon>
        <taxon>Comamonadaceae</taxon>
        <taxon>Variovorax</taxon>
    </lineage>
</organism>
<dbReference type="AlphaFoldDB" id="A0A0H2M1Z4"/>
<evidence type="ECO:0000313" key="2">
    <source>
        <dbReference type="Proteomes" id="UP000035170"/>
    </source>
</evidence>
<proteinExistence type="predicted"/>
<name>A0A0H2M1Z4_VARPD</name>
<evidence type="ECO:0000313" key="1">
    <source>
        <dbReference type="EMBL" id="KLN56126.1"/>
    </source>
</evidence>